<evidence type="ECO:0000256" key="3">
    <source>
        <dbReference type="ARBA" id="ARBA00022475"/>
    </source>
</evidence>
<organism evidence="8 9">
    <name type="scientific">Modestobacter italicus (strain DSM 44449 / CECT 9708 / BC 501)</name>
    <dbReference type="NCBI Taxonomy" id="2732864"/>
    <lineage>
        <taxon>Bacteria</taxon>
        <taxon>Bacillati</taxon>
        <taxon>Actinomycetota</taxon>
        <taxon>Actinomycetes</taxon>
        <taxon>Geodermatophilales</taxon>
        <taxon>Geodermatophilaceae</taxon>
        <taxon>Modestobacter</taxon>
    </lineage>
</organism>
<sequence>MILAFAVGAAALFGCGAYLLLHRDLFRVIGGIALISQAATLTLIASALTRGQAPIAPDPDRPVSDPVPQALALTALVIGLATLALLLALVHRLAVVLRTARHEELAALEAEHQRSLERDRQRDRDEAT</sequence>
<dbReference type="PATRIC" id="fig|477641.3.peg.2856"/>
<accession>I4EYG6</accession>
<dbReference type="EMBL" id="FO203431">
    <property type="protein sequence ID" value="CCH88429.1"/>
    <property type="molecule type" value="Genomic_DNA"/>
</dbReference>
<evidence type="ECO:0000256" key="7">
    <source>
        <dbReference type="SAM" id="Phobius"/>
    </source>
</evidence>
<feature type="transmembrane region" description="Helical" evidence="7">
    <location>
        <begin position="70"/>
        <end position="90"/>
    </location>
</feature>
<reference evidence="8 9" key="1">
    <citation type="journal article" date="2012" name="J. Bacteriol.">
        <title>Genome Sequence of Radiation-Resistant Modestobacter marinus Strain BC501, a Representative Actinobacterium That Thrives on Calcareous Stone Surfaces.</title>
        <authorList>
            <person name="Normand P."/>
            <person name="Gury J."/>
            <person name="Pujic P."/>
            <person name="Chouaia B."/>
            <person name="Crotti E."/>
            <person name="Brusetti L."/>
            <person name="Daffonchio D."/>
            <person name="Vacherie B."/>
            <person name="Barbe V."/>
            <person name="Medigue C."/>
            <person name="Calteau A."/>
            <person name="Ghodhbane-Gtari F."/>
            <person name="Essoussi I."/>
            <person name="Nouioui I."/>
            <person name="Abbassi-Ghozzi I."/>
            <person name="Gtari M."/>
        </authorList>
    </citation>
    <scope>NUCLEOTIDE SEQUENCE [LARGE SCALE GENOMIC DNA]</scope>
    <source>
        <strain evidence="9">BC 501</strain>
    </source>
</reference>
<dbReference type="Pfam" id="PF00420">
    <property type="entry name" value="Oxidored_q2"/>
    <property type="match status" value="1"/>
</dbReference>
<evidence type="ECO:0000256" key="5">
    <source>
        <dbReference type="ARBA" id="ARBA00022989"/>
    </source>
</evidence>
<evidence type="ECO:0000313" key="8">
    <source>
        <dbReference type="EMBL" id="CCH88429.1"/>
    </source>
</evidence>
<evidence type="ECO:0000313" key="9">
    <source>
        <dbReference type="Proteomes" id="UP000006461"/>
    </source>
</evidence>
<keyword evidence="9" id="KW-1185">Reference proteome</keyword>
<keyword evidence="4 7" id="KW-0812">Transmembrane</keyword>
<dbReference type="KEGG" id="mmar:MODMU_3003"/>
<comment type="subcellular location">
    <subcellularLocation>
        <location evidence="1">Cell membrane</location>
        <topology evidence="1">Multi-pass membrane protein</topology>
    </subcellularLocation>
</comment>
<dbReference type="HOGENOM" id="CLU_082058_3_1_11"/>
<feature type="transmembrane region" description="Helical" evidence="7">
    <location>
        <begin position="27"/>
        <end position="49"/>
    </location>
</feature>
<dbReference type="OMA" id="RGYPPIY"/>
<dbReference type="Gene3D" id="1.10.287.3510">
    <property type="match status" value="1"/>
</dbReference>
<name>I4EYG6_MODI5</name>
<dbReference type="AlphaFoldDB" id="I4EYG6"/>
<dbReference type="PANTHER" id="PTHR34583">
    <property type="entry name" value="ANTIPORTER SUBUNIT MNHC2-RELATED"/>
    <property type="match status" value="1"/>
</dbReference>
<keyword evidence="5 7" id="KW-1133">Transmembrane helix</keyword>
<dbReference type="GO" id="GO:0005886">
    <property type="term" value="C:plasma membrane"/>
    <property type="evidence" value="ECO:0007669"/>
    <property type="project" value="UniProtKB-SubCell"/>
</dbReference>
<keyword evidence="3" id="KW-1003">Cell membrane</keyword>
<gene>
    <name evidence="8" type="primary">mnhC</name>
    <name evidence="8" type="ordered locus">MODMU_3003</name>
</gene>
<evidence type="ECO:0000256" key="2">
    <source>
        <dbReference type="ARBA" id="ARBA00010388"/>
    </source>
</evidence>
<dbReference type="InterPro" id="IPR039428">
    <property type="entry name" value="NUOK/Mnh_C1-like"/>
</dbReference>
<dbReference type="InterPro" id="IPR050601">
    <property type="entry name" value="CPA3_antiporter_subunitC"/>
</dbReference>
<dbReference type="STRING" id="477641.MODMU_3003"/>
<comment type="similarity">
    <text evidence="2">Belongs to the CPA3 antiporters (TC 2.A.63) subunit C family.</text>
</comment>
<evidence type="ECO:0000256" key="6">
    <source>
        <dbReference type="ARBA" id="ARBA00023136"/>
    </source>
</evidence>
<dbReference type="Proteomes" id="UP000006461">
    <property type="component" value="Chromosome"/>
</dbReference>
<dbReference type="eggNOG" id="COG1006">
    <property type="taxonomic scope" value="Bacteria"/>
</dbReference>
<evidence type="ECO:0000256" key="1">
    <source>
        <dbReference type="ARBA" id="ARBA00004651"/>
    </source>
</evidence>
<keyword evidence="6 7" id="KW-0472">Membrane</keyword>
<protein>
    <submittedName>
        <fullName evidence="8">Na+/H+ antiporter, subunit C</fullName>
    </submittedName>
</protein>
<dbReference type="PANTHER" id="PTHR34583:SF2">
    <property type="entry name" value="ANTIPORTER SUBUNIT MNHC2-RELATED"/>
    <property type="match status" value="1"/>
</dbReference>
<proteinExistence type="inferred from homology"/>
<evidence type="ECO:0000256" key="4">
    <source>
        <dbReference type="ARBA" id="ARBA00022692"/>
    </source>
</evidence>